<organism evidence="13 14">
    <name type="scientific">Diaporthe australafricana</name>
    <dbReference type="NCBI Taxonomy" id="127596"/>
    <lineage>
        <taxon>Eukaryota</taxon>
        <taxon>Fungi</taxon>
        <taxon>Dikarya</taxon>
        <taxon>Ascomycota</taxon>
        <taxon>Pezizomycotina</taxon>
        <taxon>Sordariomycetes</taxon>
        <taxon>Sordariomycetidae</taxon>
        <taxon>Diaporthales</taxon>
        <taxon>Diaporthaceae</taxon>
        <taxon>Diaporthe</taxon>
    </lineage>
</organism>
<keyword evidence="6" id="KW-0566">Pantothenate biosynthesis</keyword>
<dbReference type="InterPro" id="IPR003721">
    <property type="entry name" value="Pantoate_ligase"/>
</dbReference>
<dbReference type="InterPro" id="IPR042176">
    <property type="entry name" value="Pantoate_ligase_C"/>
</dbReference>
<proteinExistence type="inferred from homology"/>
<dbReference type="InterPro" id="IPR014729">
    <property type="entry name" value="Rossmann-like_a/b/a_fold"/>
</dbReference>
<dbReference type="Gene3D" id="3.40.50.620">
    <property type="entry name" value="HUPs"/>
    <property type="match status" value="1"/>
</dbReference>
<dbReference type="Gene3D" id="3.30.1300.10">
    <property type="entry name" value="Pantoate-beta-alanine ligase, C-terminal domain"/>
    <property type="match status" value="1"/>
</dbReference>
<evidence type="ECO:0000256" key="7">
    <source>
        <dbReference type="ARBA" id="ARBA00022741"/>
    </source>
</evidence>
<dbReference type="PANTHER" id="PTHR21299">
    <property type="entry name" value="CYTIDYLATE KINASE/PANTOATE-BETA-ALANINE LIGASE"/>
    <property type="match status" value="1"/>
</dbReference>
<evidence type="ECO:0000256" key="4">
    <source>
        <dbReference type="ARBA" id="ARBA00015647"/>
    </source>
</evidence>
<accession>A0ABR3X368</accession>
<evidence type="ECO:0000313" key="14">
    <source>
        <dbReference type="Proteomes" id="UP001583177"/>
    </source>
</evidence>
<evidence type="ECO:0000256" key="8">
    <source>
        <dbReference type="ARBA" id="ARBA00022840"/>
    </source>
</evidence>
<reference evidence="13 14" key="1">
    <citation type="journal article" date="2024" name="IMA Fungus">
        <title>IMA Genome - F19 : A genome assembly and annotation guide to empower mycologists, including annotated draft genome sequences of Ceratocystis pirilliformis, Diaporthe australafricana, Fusarium ophioides, Paecilomyces lecythidis, and Sporothrix stenoceras.</title>
        <authorList>
            <person name="Aylward J."/>
            <person name="Wilson A.M."/>
            <person name="Visagie C.M."/>
            <person name="Spraker J."/>
            <person name="Barnes I."/>
            <person name="Buitendag C."/>
            <person name="Ceriani C."/>
            <person name="Del Mar Angel L."/>
            <person name="du Plessis D."/>
            <person name="Fuchs T."/>
            <person name="Gasser K."/>
            <person name="Kramer D."/>
            <person name="Li W."/>
            <person name="Munsamy K."/>
            <person name="Piso A."/>
            <person name="Price J.L."/>
            <person name="Sonnekus B."/>
            <person name="Thomas C."/>
            <person name="van der Nest A."/>
            <person name="van Dijk A."/>
            <person name="van Heerden A."/>
            <person name="van Vuuren N."/>
            <person name="Yilmaz N."/>
            <person name="Duong T.A."/>
            <person name="van der Merwe N.A."/>
            <person name="Wingfield M.J."/>
            <person name="Wingfield B.D."/>
        </authorList>
    </citation>
    <scope>NUCLEOTIDE SEQUENCE [LARGE SCALE GENOMIC DNA]</scope>
    <source>
        <strain evidence="13 14">CMW 18300</strain>
    </source>
</reference>
<evidence type="ECO:0000256" key="6">
    <source>
        <dbReference type="ARBA" id="ARBA00022655"/>
    </source>
</evidence>
<dbReference type="EMBL" id="JAWRVE010000038">
    <property type="protein sequence ID" value="KAL1870142.1"/>
    <property type="molecule type" value="Genomic_DNA"/>
</dbReference>
<comment type="similarity">
    <text evidence="2">Belongs to the pantothenate synthetase family.</text>
</comment>
<evidence type="ECO:0000256" key="2">
    <source>
        <dbReference type="ARBA" id="ARBA00009256"/>
    </source>
</evidence>
<dbReference type="CDD" id="cd00560">
    <property type="entry name" value="PanC"/>
    <property type="match status" value="1"/>
</dbReference>
<evidence type="ECO:0000256" key="3">
    <source>
        <dbReference type="ARBA" id="ARBA00012219"/>
    </source>
</evidence>
<gene>
    <name evidence="13" type="primary">pan6_1</name>
    <name evidence="13" type="ORF">Daus18300_005206</name>
</gene>
<dbReference type="SUPFAM" id="SSF52374">
    <property type="entry name" value="Nucleotidylyl transferase"/>
    <property type="match status" value="1"/>
</dbReference>
<comment type="caution">
    <text evidence="13">The sequence shown here is derived from an EMBL/GenBank/DDBJ whole genome shotgun (WGS) entry which is preliminary data.</text>
</comment>
<comment type="catalytic activity">
    <reaction evidence="11">
        <text>(R)-pantoate + beta-alanine + ATP = (R)-pantothenate + AMP + diphosphate + H(+)</text>
        <dbReference type="Rhea" id="RHEA:10912"/>
        <dbReference type="ChEBI" id="CHEBI:15378"/>
        <dbReference type="ChEBI" id="CHEBI:15980"/>
        <dbReference type="ChEBI" id="CHEBI:29032"/>
        <dbReference type="ChEBI" id="CHEBI:30616"/>
        <dbReference type="ChEBI" id="CHEBI:33019"/>
        <dbReference type="ChEBI" id="CHEBI:57966"/>
        <dbReference type="ChEBI" id="CHEBI:456215"/>
        <dbReference type="EC" id="6.3.2.1"/>
    </reaction>
</comment>
<sequence length="436" mass="47177">MFARAMQSRVPSRALTAAARRTRHTSINAPTLPALLRSFNNSSDAVQRSSSAPPLRPDFVTRKLQIPIDPAAVRETLGEAIPDTPIAVLRTVTGIRDWAGLSSWRSTGGDDQGVALVPTMGALHEGHLRLIRDAVRRGHSKIVVSIYVNPAQFGVAEDLDSYPKTWDADCAVLKELYEELNAAHTATARPGHDPPKPQLEMAVFAPTTPEMYPSGFPGQKVDSHGSFVSITPVGGLLEGKTRPTFFRGVATVCMKLFNIVQPSRVFFGQKDVQQTVVIRKMVRDFCMPLEAVVVPTVRDGADGLALSSRNVYLGTRRRRVAPVLVRALRAAEQAYVGGSLEAGEVVPAALKVILDTLNEQKDLPPHEGVLFQLDYISLADPDTMEEIDEIDPSKGAILSGAIKMLPVYAAQEGEDLGHSGGPPVRLIDNIILPPKA</sequence>
<protein>
    <recommendedName>
        <fullName evidence="4">Pantoate--beta-alanine ligase</fullName>
        <ecNumber evidence="3">6.3.2.1</ecNumber>
    </recommendedName>
    <alternativeName>
        <fullName evidence="10">Pantoate-activating enzyme</fullName>
    </alternativeName>
    <alternativeName>
        <fullName evidence="9">Pantothenate synthetase</fullName>
    </alternativeName>
</protein>
<evidence type="ECO:0000256" key="1">
    <source>
        <dbReference type="ARBA" id="ARBA00004990"/>
    </source>
</evidence>
<dbReference type="HAMAP" id="MF_00158">
    <property type="entry name" value="PanC"/>
    <property type="match status" value="1"/>
</dbReference>
<keyword evidence="14" id="KW-1185">Reference proteome</keyword>
<evidence type="ECO:0000313" key="13">
    <source>
        <dbReference type="EMBL" id="KAL1870142.1"/>
    </source>
</evidence>
<keyword evidence="7" id="KW-0547">Nucleotide-binding</keyword>
<keyword evidence="5 13" id="KW-0436">Ligase</keyword>
<evidence type="ECO:0000256" key="5">
    <source>
        <dbReference type="ARBA" id="ARBA00022598"/>
    </source>
</evidence>
<evidence type="ECO:0000256" key="12">
    <source>
        <dbReference type="SAM" id="MobiDB-lite"/>
    </source>
</evidence>
<dbReference type="GO" id="GO:0004592">
    <property type="term" value="F:pantoate-beta-alanine ligase activity"/>
    <property type="evidence" value="ECO:0007669"/>
    <property type="project" value="UniProtKB-EC"/>
</dbReference>
<dbReference type="EC" id="6.3.2.1" evidence="3"/>
<name>A0ABR3X368_9PEZI</name>
<feature type="region of interest" description="Disordered" evidence="12">
    <location>
        <begin position="1"/>
        <end position="22"/>
    </location>
</feature>
<keyword evidence="8" id="KW-0067">ATP-binding</keyword>
<dbReference type="Proteomes" id="UP001583177">
    <property type="component" value="Unassembled WGS sequence"/>
</dbReference>
<comment type="pathway">
    <text evidence="1">Cofactor biosynthesis; (R)-pantothenate biosynthesis; (R)-pantothenate from (R)-pantoate and beta-alanine: step 1/1.</text>
</comment>
<dbReference type="Pfam" id="PF02569">
    <property type="entry name" value="Pantoate_ligase"/>
    <property type="match status" value="1"/>
</dbReference>
<dbReference type="PANTHER" id="PTHR21299:SF1">
    <property type="entry name" value="PANTOATE--BETA-ALANINE LIGASE"/>
    <property type="match status" value="1"/>
</dbReference>
<evidence type="ECO:0000256" key="10">
    <source>
        <dbReference type="ARBA" id="ARBA00032806"/>
    </source>
</evidence>
<evidence type="ECO:0000256" key="9">
    <source>
        <dbReference type="ARBA" id="ARBA00029902"/>
    </source>
</evidence>
<evidence type="ECO:0000256" key="11">
    <source>
        <dbReference type="ARBA" id="ARBA00048258"/>
    </source>
</evidence>